<keyword evidence="5" id="KW-1185">Reference proteome</keyword>
<dbReference type="PANTHER" id="PTHR10091">
    <property type="entry name" value="ALDOSE-1-EPIMERASE"/>
    <property type="match status" value="1"/>
</dbReference>
<evidence type="ECO:0000313" key="4">
    <source>
        <dbReference type="EMBL" id="PRY22597.1"/>
    </source>
</evidence>
<dbReference type="CDD" id="cd09019">
    <property type="entry name" value="galactose_mutarotase_like"/>
    <property type="match status" value="1"/>
</dbReference>
<organism evidence="4 5">
    <name type="scientific">Aliiruegeria haliotis</name>
    <dbReference type="NCBI Taxonomy" id="1280846"/>
    <lineage>
        <taxon>Bacteria</taxon>
        <taxon>Pseudomonadati</taxon>
        <taxon>Pseudomonadota</taxon>
        <taxon>Alphaproteobacteria</taxon>
        <taxon>Rhodobacterales</taxon>
        <taxon>Roseobacteraceae</taxon>
        <taxon>Aliiruegeria</taxon>
    </lineage>
</organism>
<dbReference type="GO" id="GO:0033499">
    <property type="term" value="P:galactose catabolic process via UDP-galactose, Leloir pathway"/>
    <property type="evidence" value="ECO:0007669"/>
    <property type="project" value="TreeGrafter"/>
</dbReference>
<dbReference type="Gene3D" id="2.70.98.10">
    <property type="match status" value="1"/>
</dbReference>
<dbReference type="OrthoDB" id="9779408at2"/>
<evidence type="ECO:0000256" key="1">
    <source>
        <dbReference type="ARBA" id="ARBA00006206"/>
    </source>
</evidence>
<comment type="caution">
    <text evidence="4">The sequence shown here is derived from an EMBL/GenBank/DDBJ whole genome shotgun (WGS) entry which is preliminary data.</text>
</comment>
<dbReference type="Proteomes" id="UP000239480">
    <property type="component" value="Unassembled WGS sequence"/>
</dbReference>
<dbReference type="RefSeq" id="WP_106205670.1">
    <property type="nucleotide sequence ID" value="NZ_PVTD01000006.1"/>
</dbReference>
<dbReference type="InterPro" id="IPR011013">
    <property type="entry name" value="Gal_mutarotase_sf_dom"/>
</dbReference>
<accession>A0A2T0RN89</accession>
<proteinExistence type="inferred from homology"/>
<evidence type="ECO:0000256" key="2">
    <source>
        <dbReference type="ARBA" id="ARBA00023235"/>
    </source>
</evidence>
<dbReference type="Pfam" id="PF01263">
    <property type="entry name" value="Aldose_epim"/>
    <property type="match status" value="1"/>
</dbReference>
<keyword evidence="3" id="KW-0119">Carbohydrate metabolism</keyword>
<dbReference type="SUPFAM" id="SSF74650">
    <property type="entry name" value="Galactose mutarotase-like"/>
    <property type="match status" value="1"/>
</dbReference>
<evidence type="ECO:0000313" key="5">
    <source>
        <dbReference type="Proteomes" id="UP000239480"/>
    </source>
</evidence>
<comment type="similarity">
    <text evidence="1">Belongs to the aldose epimerase family.</text>
</comment>
<dbReference type="PANTHER" id="PTHR10091:SF49">
    <property type="entry name" value="ALDOSE 1-EPIMERASE"/>
    <property type="match status" value="1"/>
</dbReference>
<dbReference type="AlphaFoldDB" id="A0A2T0RN89"/>
<keyword evidence="2" id="KW-0413">Isomerase</keyword>
<dbReference type="InterPro" id="IPR008183">
    <property type="entry name" value="Aldose_1/G6P_1-epimerase"/>
</dbReference>
<sequence>MTREPFGTTAFGTEVERITLANADLQASILTYGATLQDVRLTGLDRPLTLGSDRLAEYEPGGALQFFGPIAGPVANRIRNARAELDGRELAFDANGAGGHCLHGGSAALHIKVWDVAEVTETRLHLTTHSPDGEGGFPGNRRWDAHFTLDGSTLTLTFRVETDAPSLVNLANHSYWNLGPAATFDGHILQIDADHYLPADENDLATGEMIAVDGTRYDFRTPRALGPSDVLDNNFCLAEARRAIRPVGRLTGPDGVAMGIETTEPGLQIYDAKGMSSPGASGHDHRRYGPRCGLAVEAQFWPDAPNNPAFPSIRVAPGDAWEQVTRFTFSRS</sequence>
<dbReference type="InterPro" id="IPR014718">
    <property type="entry name" value="GH-type_carb-bd"/>
</dbReference>
<name>A0A2T0RN89_9RHOB</name>
<evidence type="ECO:0000256" key="3">
    <source>
        <dbReference type="ARBA" id="ARBA00023277"/>
    </source>
</evidence>
<gene>
    <name evidence="4" type="ORF">CLV78_106137</name>
</gene>
<dbReference type="GO" id="GO:0004034">
    <property type="term" value="F:aldose 1-epimerase activity"/>
    <property type="evidence" value="ECO:0007669"/>
    <property type="project" value="TreeGrafter"/>
</dbReference>
<dbReference type="GO" id="GO:0006006">
    <property type="term" value="P:glucose metabolic process"/>
    <property type="evidence" value="ECO:0007669"/>
    <property type="project" value="TreeGrafter"/>
</dbReference>
<dbReference type="EMBL" id="PVTD01000006">
    <property type="protein sequence ID" value="PRY22597.1"/>
    <property type="molecule type" value="Genomic_DNA"/>
</dbReference>
<reference evidence="4 5" key="1">
    <citation type="submission" date="2018-03" db="EMBL/GenBank/DDBJ databases">
        <title>Genomic Encyclopedia of Archaeal and Bacterial Type Strains, Phase II (KMG-II): from individual species to whole genera.</title>
        <authorList>
            <person name="Goeker M."/>
        </authorList>
    </citation>
    <scope>NUCLEOTIDE SEQUENCE [LARGE SCALE GENOMIC DNA]</scope>
    <source>
        <strain evidence="4 5">DSM 29328</strain>
    </source>
</reference>
<dbReference type="GO" id="GO:0030246">
    <property type="term" value="F:carbohydrate binding"/>
    <property type="evidence" value="ECO:0007669"/>
    <property type="project" value="InterPro"/>
</dbReference>
<protein>
    <submittedName>
        <fullName evidence="4">Aldose 1-epimerase</fullName>
    </submittedName>
</protein>
<dbReference type="InterPro" id="IPR047215">
    <property type="entry name" value="Galactose_mutarotase-like"/>
</dbReference>